<gene>
    <name evidence="1" type="ORF">CA267_006525</name>
</gene>
<organism evidence="1 2">
    <name type="scientific">Alteromonas pelagimontana</name>
    <dbReference type="NCBI Taxonomy" id="1858656"/>
    <lineage>
        <taxon>Bacteria</taxon>
        <taxon>Pseudomonadati</taxon>
        <taxon>Pseudomonadota</taxon>
        <taxon>Gammaproteobacteria</taxon>
        <taxon>Alteromonadales</taxon>
        <taxon>Alteromonadaceae</taxon>
        <taxon>Alteromonas/Salinimonas group</taxon>
        <taxon>Alteromonas</taxon>
    </lineage>
</organism>
<reference evidence="1 2" key="2">
    <citation type="submission" date="2020-04" db="EMBL/GenBank/DDBJ databases">
        <title>Complete genome sequence of Alteromonas pelagimontana 5.12T.</title>
        <authorList>
            <person name="Sinha R.K."/>
            <person name="Krishnan K.P."/>
            <person name="Kurian J.P."/>
        </authorList>
    </citation>
    <scope>NUCLEOTIDE SEQUENCE [LARGE SCALE GENOMIC DNA]</scope>
    <source>
        <strain evidence="1 2">5.12</strain>
    </source>
</reference>
<dbReference type="KEGG" id="apel:CA267_006525"/>
<evidence type="ECO:0000313" key="1">
    <source>
        <dbReference type="EMBL" id="QJR80452.1"/>
    </source>
</evidence>
<protein>
    <submittedName>
        <fullName evidence="1">Uncharacterized protein</fullName>
    </submittedName>
</protein>
<dbReference type="EMBL" id="CP052766">
    <property type="protein sequence ID" value="QJR80452.1"/>
    <property type="molecule type" value="Genomic_DNA"/>
</dbReference>
<dbReference type="AlphaFoldDB" id="A0A6M4MB92"/>
<keyword evidence="2" id="KW-1185">Reference proteome</keyword>
<dbReference type="RefSeq" id="WP_075608236.1">
    <property type="nucleotide sequence ID" value="NZ_CP052766.1"/>
</dbReference>
<reference evidence="2" key="1">
    <citation type="submission" date="2014-12" db="EMBL/GenBank/DDBJ databases">
        <title>Complete genome sequence of a multi-drug resistant Klebsiella pneumoniae.</title>
        <authorList>
            <person name="Hua X."/>
            <person name="Chen Q."/>
            <person name="Li X."/>
            <person name="Feng Y."/>
            <person name="Ruan Z."/>
            <person name="Yu Y."/>
        </authorList>
    </citation>
    <scope>NUCLEOTIDE SEQUENCE [LARGE SCALE GENOMIC DNA]</scope>
    <source>
        <strain evidence="2">5.12</strain>
    </source>
</reference>
<sequence>MKKVLIAPMFARAAHESIWRDKLRPVAHTLLAPRLIFDVLPIKYKRHPIPATAFLTAVGDVECRYATDGLWQKSLPAQTLLLKNFYRTILPQLRRILMTSSGVQKIAQSHLRGRRGH</sequence>
<proteinExistence type="predicted"/>
<evidence type="ECO:0000313" key="2">
    <source>
        <dbReference type="Proteomes" id="UP000219285"/>
    </source>
</evidence>
<name>A0A6M4MB92_9ALTE</name>
<accession>A0A6M4MB92</accession>
<dbReference type="Proteomes" id="UP000219285">
    <property type="component" value="Chromosome"/>
</dbReference>